<keyword evidence="3" id="KW-0808">Transferase</keyword>
<gene>
    <name evidence="12" type="ORF">GCM10023091_27820</name>
</gene>
<evidence type="ECO:0000313" key="12">
    <source>
        <dbReference type="EMBL" id="GAA4441903.1"/>
    </source>
</evidence>
<dbReference type="RefSeq" id="WP_345030180.1">
    <property type="nucleotide sequence ID" value="NZ_BAABEY010000026.1"/>
</dbReference>
<evidence type="ECO:0000256" key="8">
    <source>
        <dbReference type="SAM" id="Coils"/>
    </source>
</evidence>
<feature type="domain" description="Histidine kinase" evidence="11">
    <location>
        <begin position="490"/>
        <end position="699"/>
    </location>
</feature>
<feature type="coiled-coil region" evidence="8">
    <location>
        <begin position="460"/>
        <end position="487"/>
    </location>
</feature>
<keyword evidence="13" id="KW-1185">Reference proteome</keyword>
<keyword evidence="5" id="KW-0418">Kinase</keyword>
<dbReference type="PANTHER" id="PTHR42878:SF7">
    <property type="entry name" value="SENSOR HISTIDINE KINASE GLRK"/>
    <property type="match status" value="1"/>
</dbReference>
<name>A0ABP8M496_9BACT</name>
<evidence type="ECO:0000256" key="4">
    <source>
        <dbReference type="ARBA" id="ARBA00022741"/>
    </source>
</evidence>
<accession>A0ABP8M496</accession>
<dbReference type="SUPFAM" id="SSF47384">
    <property type="entry name" value="Homodimeric domain of signal transducing histidine kinase"/>
    <property type="match status" value="1"/>
</dbReference>
<feature type="chain" id="PRO_5045044629" description="histidine kinase" evidence="10">
    <location>
        <begin position="19"/>
        <end position="699"/>
    </location>
</feature>
<dbReference type="Gene3D" id="3.30.565.10">
    <property type="entry name" value="Histidine kinase-like ATPase, C-terminal domain"/>
    <property type="match status" value="1"/>
</dbReference>
<evidence type="ECO:0000256" key="7">
    <source>
        <dbReference type="ARBA" id="ARBA00023012"/>
    </source>
</evidence>
<protein>
    <recommendedName>
        <fullName evidence="2">histidine kinase</fullName>
        <ecNumber evidence="2">2.7.13.3</ecNumber>
    </recommendedName>
</protein>
<dbReference type="InterPro" id="IPR005467">
    <property type="entry name" value="His_kinase_dom"/>
</dbReference>
<feature type="transmembrane region" description="Helical" evidence="9">
    <location>
        <begin position="433"/>
        <end position="453"/>
    </location>
</feature>
<dbReference type="SMART" id="SM00387">
    <property type="entry name" value="HATPase_c"/>
    <property type="match status" value="1"/>
</dbReference>
<dbReference type="CDD" id="cd00082">
    <property type="entry name" value="HisKA"/>
    <property type="match status" value="1"/>
</dbReference>
<evidence type="ECO:0000256" key="9">
    <source>
        <dbReference type="SAM" id="Phobius"/>
    </source>
</evidence>
<dbReference type="Gene3D" id="1.10.287.130">
    <property type="match status" value="1"/>
</dbReference>
<dbReference type="InterPro" id="IPR011990">
    <property type="entry name" value="TPR-like_helical_dom_sf"/>
</dbReference>
<dbReference type="EC" id="2.7.13.3" evidence="2"/>
<evidence type="ECO:0000256" key="3">
    <source>
        <dbReference type="ARBA" id="ARBA00022679"/>
    </source>
</evidence>
<dbReference type="InterPro" id="IPR003661">
    <property type="entry name" value="HisK_dim/P_dom"/>
</dbReference>
<keyword evidence="8" id="KW-0175">Coiled coil</keyword>
<comment type="caution">
    <text evidence="12">The sequence shown here is derived from an EMBL/GenBank/DDBJ whole genome shotgun (WGS) entry which is preliminary data.</text>
</comment>
<keyword evidence="10" id="KW-0732">Signal</keyword>
<sequence length="699" mass="79102">MNRILLPLLFLFTTLANGQAIPDVSAYKTEKEKLKALARSCDSLFKIPDIASVRSISNYVLSKPETDDYNRSLFYFYLAAAYEGDIDADSCIKTYEYSIAFGRKANSPKRVRNALDRLLYIYSNTPGYNRQSEAAVKELLGIIDTTRNEAEKAGLYGNISTYYNIRGEYTKQADYALKSIAILKKLVDSGVEKDREVVVVNLMNLGGMYLGNDQVEKGLYYTREAKKYIVGTIFFLSHYYKQMADGLLLNERPDQARIYYDSLTAMLSSPEVTGTLFRDRIYSDLAFSDYYLRHSKPDSAFLYADRANTLGEKWADEFARVQINYMNGKVYFEKKEYAKALEQLLAIEQGAAETDPKVHVALLQIISRAYAAIGEHRKAFLYYEKYAPLRDSLYVQASERSIAEAEAQFQNREKQQQIDLKNLQIEDARKQRLWLIGGLALMALSLGLLAVIYRNNKRNALILDKKNRQLEEAITALEEANRTKAKLFGIISHDLRSPISQVYQFLKLHQMNPDLLSDQQRSELSRRIQTATGSLLETMEDLLLWSKTQMNEFQAVIQPVEVAPVVLHCIDLLRLNLDAKNLTPEVSIPEGALLLSDPYYLEIILRNLLQNAIKAAPNGSNIQVAFRKDNFAVLTVQNSGPQFSQDDYLKVAKDQSSPQGLNGLGLKLVDELSVKSGLTVRFVNDDADTTRAEIGSPVV</sequence>
<evidence type="ECO:0000256" key="10">
    <source>
        <dbReference type="SAM" id="SignalP"/>
    </source>
</evidence>
<dbReference type="SMART" id="SM00388">
    <property type="entry name" value="HisKA"/>
    <property type="match status" value="1"/>
</dbReference>
<reference evidence="13" key="1">
    <citation type="journal article" date="2019" name="Int. J. Syst. Evol. Microbiol.">
        <title>The Global Catalogue of Microorganisms (GCM) 10K type strain sequencing project: providing services to taxonomists for standard genome sequencing and annotation.</title>
        <authorList>
            <consortium name="The Broad Institute Genomics Platform"/>
            <consortium name="The Broad Institute Genome Sequencing Center for Infectious Disease"/>
            <person name="Wu L."/>
            <person name="Ma J."/>
        </authorList>
    </citation>
    <scope>NUCLEOTIDE SEQUENCE [LARGE SCALE GENOMIC DNA]</scope>
    <source>
        <strain evidence="13">JCM 31920</strain>
    </source>
</reference>
<dbReference type="EMBL" id="BAABEY010000026">
    <property type="protein sequence ID" value="GAA4441903.1"/>
    <property type="molecule type" value="Genomic_DNA"/>
</dbReference>
<keyword evidence="9" id="KW-1133">Transmembrane helix</keyword>
<organism evidence="12 13">
    <name type="scientific">Ravibacter arvi</name>
    <dbReference type="NCBI Taxonomy" id="2051041"/>
    <lineage>
        <taxon>Bacteria</taxon>
        <taxon>Pseudomonadati</taxon>
        <taxon>Bacteroidota</taxon>
        <taxon>Cytophagia</taxon>
        <taxon>Cytophagales</taxon>
        <taxon>Spirosomataceae</taxon>
        <taxon>Ravibacter</taxon>
    </lineage>
</organism>
<dbReference type="Pfam" id="PF02518">
    <property type="entry name" value="HATPase_c"/>
    <property type="match status" value="1"/>
</dbReference>
<dbReference type="SUPFAM" id="SSF55874">
    <property type="entry name" value="ATPase domain of HSP90 chaperone/DNA topoisomerase II/histidine kinase"/>
    <property type="match status" value="1"/>
</dbReference>
<dbReference type="Proteomes" id="UP001501508">
    <property type="component" value="Unassembled WGS sequence"/>
</dbReference>
<evidence type="ECO:0000256" key="1">
    <source>
        <dbReference type="ARBA" id="ARBA00000085"/>
    </source>
</evidence>
<evidence type="ECO:0000256" key="5">
    <source>
        <dbReference type="ARBA" id="ARBA00022777"/>
    </source>
</evidence>
<dbReference type="PANTHER" id="PTHR42878">
    <property type="entry name" value="TWO-COMPONENT HISTIDINE KINASE"/>
    <property type="match status" value="1"/>
</dbReference>
<dbReference type="PROSITE" id="PS50109">
    <property type="entry name" value="HIS_KIN"/>
    <property type="match status" value="1"/>
</dbReference>
<dbReference type="InterPro" id="IPR050351">
    <property type="entry name" value="BphY/WalK/GraS-like"/>
</dbReference>
<keyword evidence="4" id="KW-0547">Nucleotide-binding</keyword>
<comment type="catalytic activity">
    <reaction evidence="1">
        <text>ATP + protein L-histidine = ADP + protein N-phospho-L-histidine.</text>
        <dbReference type="EC" id="2.7.13.3"/>
    </reaction>
</comment>
<evidence type="ECO:0000259" key="11">
    <source>
        <dbReference type="PROSITE" id="PS50109"/>
    </source>
</evidence>
<evidence type="ECO:0000256" key="2">
    <source>
        <dbReference type="ARBA" id="ARBA00012438"/>
    </source>
</evidence>
<dbReference type="Gene3D" id="1.25.40.10">
    <property type="entry name" value="Tetratricopeptide repeat domain"/>
    <property type="match status" value="2"/>
</dbReference>
<dbReference type="InterPro" id="IPR003594">
    <property type="entry name" value="HATPase_dom"/>
</dbReference>
<feature type="coiled-coil region" evidence="8">
    <location>
        <begin position="395"/>
        <end position="431"/>
    </location>
</feature>
<dbReference type="InterPro" id="IPR036890">
    <property type="entry name" value="HATPase_C_sf"/>
</dbReference>
<feature type="signal peptide" evidence="10">
    <location>
        <begin position="1"/>
        <end position="18"/>
    </location>
</feature>
<keyword evidence="6" id="KW-0067">ATP-binding</keyword>
<keyword evidence="7" id="KW-0902">Two-component regulatory system</keyword>
<dbReference type="InterPro" id="IPR036097">
    <property type="entry name" value="HisK_dim/P_sf"/>
</dbReference>
<proteinExistence type="predicted"/>
<evidence type="ECO:0000256" key="6">
    <source>
        <dbReference type="ARBA" id="ARBA00022840"/>
    </source>
</evidence>
<keyword evidence="9" id="KW-0812">Transmembrane</keyword>
<evidence type="ECO:0000313" key="13">
    <source>
        <dbReference type="Proteomes" id="UP001501508"/>
    </source>
</evidence>
<keyword evidence="9" id="KW-0472">Membrane</keyword>
<dbReference type="SUPFAM" id="SSF48452">
    <property type="entry name" value="TPR-like"/>
    <property type="match status" value="1"/>
</dbReference>